<dbReference type="GO" id="GO:0005874">
    <property type="term" value="C:microtubule"/>
    <property type="evidence" value="ECO:0007669"/>
    <property type="project" value="UniProtKB-KW"/>
</dbReference>
<evidence type="ECO:0000256" key="1">
    <source>
        <dbReference type="ARBA" id="ARBA00004123"/>
    </source>
</evidence>
<evidence type="ECO:0000313" key="13">
    <source>
        <dbReference type="EMBL" id="MBN3312665.1"/>
    </source>
</evidence>
<dbReference type="PANTHER" id="PTHR15874:SF1">
    <property type="entry name" value="NUCLEOLAR AND SPINDLE-ASSOCIATED PROTEIN 1"/>
    <property type="match status" value="1"/>
</dbReference>
<comment type="similarity">
    <text evidence="3">Belongs to the NUSAP family.</text>
</comment>
<feature type="non-terminal residue" evidence="13">
    <location>
        <position position="1"/>
    </location>
</feature>
<dbReference type="EMBL" id="JAAWVO010007461">
    <property type="protein sequence ID" value="MBN3312665.1"/>
    <property type="molecule type" value="Genomic_DNA"/>
</dbReference>
<name>A0A8J7NGQ8_ATRSP</name>
<feature type="compositionally biased region" description="Low complexity" evidence="12">
    <location>
        <begin position="296"/>
        <end position="312"/>
    </location>
</feature>
<feature type="region of interest" description="Disordered" evidence="12">
    <location>
        <begin position="35"/>
        <end position="195"/>
    </location>
</feature>
<feature type="compositionally biased region" description="Polar residues" evidence="12">
    <location>
        <begin position="150"/>
        <end position="166"/>
    </location>
</feature>
<evidence type="ECO:0000256" key="4">
    <source>
        <dbReference type="ARBA" id="ARBA00022490"/>
    </source>
</evidence>
<dbReference type="InterPro" id="IPR026756">
    <property type="entry name" value="NuSAP"/>
</dbReference>
<feature type="region of interest" description="Disordered" evidence="12">
    <location>
        <begin position="286"/>
        <end position="319"/>
    </location>
</feature>
<evidence type="ECO:0000313" key="14">
    <source>
        <dbReference type="Proteomes" id="UP000736164"/>
    </source>
</evidence>
<evidence type="ECO:0000256" key="6">
    <source>
        <dbReference type="ARBA" id="ARBA00022701"/>
    </source>
</evidence>
<comment type="caution">
    <text evidence="13">The sequence shown here is derived from an EMBL/GenBank/DDBJ whole genome shotgun (WGS) entry which is preliminary data.</text>
</comment>
<evidence type="ECO:0000256" key="3">
    <source>
        <dbReference type="ARBA" id="ARBA00009702"/>
    </source>
</evidence>
<organism evidence="13 14">
    <name type="scientific">Atractosteus spatula</name>
    <name type="common">Alligator gar</name>
    <name type="synonym">Lepisosteus spatula</name>
    <dbReference type="NCBI Taxonomy" id="7917"/>
    <lineage>
        <taxon>Eukaryota</taxon>
        <taxon>Metazoa</taxon>
        <taxon>Chordata</taxon>
        <taxon>Craniata</taxon>
        <taxon>Vertebrata</taxon>
        <taxon>Euteleostomi</taxon>
        <taxon>Actinopterygii</taxon>
        <taxon>Neopterygii</taxon>
        <taxon>Holostei</taxon>
        <taxon>Semionotiformes</taxon>
        <taxon>Lepisosteidae</taxon>
        <taxon>Atractosteus</taxon>
    </lineage>
</organism>
<evidence type="ECO:0000256" key="5">
    <source>
        <dbReference type="ARBA" id="ARBA00022618"/>
    </source>
</evidence>
<dbReference type="Pfam" id="PF16006">
    <property type="entry name" value="NUSAP"/>
    <property type="match status" value="1"/>
</dbReference>
<keyword evidence="14" id="KW-1185">Reference proteome</keyword>
<evidence type="ECO:0000256" key="12">
    <source>
        <dbReference type="SAM" id="MobiDB-lite"/>
    </source>
</evidence>
<dbReference type="GO" id="GO:0007076">
    <property type="term" value="P:mitotic chromosome condensation"/>
    <property type="evidence" value="ECO:0007669"/>
    <property type="project" value="TreeGrafter"/>
</dbReference>
<feature type="compositionally biased region" description="Basic and acidic residues" evidence="12">
    <location>
        <begin position="35"/>
        <end position="48"/>
    </location>
</feature>
<feature type="region of interest" description="Disordered" evidence="12">
    <location>
        <begin position="336"/>
        <end position="388"/>
    </location>
</feature>
<dbReference type="GO" id="GO:0008017">
    <property type="term" value="F:microtubule binding"/>
    <property type="evidence" value="ECO:0007669"/>
    <property type="project" value="TreeGrafter"/>
</dbReference>
<feature type="non-terminal residue" evidence="13">
    <location>
        <position position="513"/>
    </location>
</feature>
<feature type="compositionally biased region" description="Basic and acidic residues" evidence="12">
    <location>
        <begin position="167"/>
        <end position="177"/>
    </location>
</feature>
<keyword evidence="4" id="KW-0963">Cytoplasm</keyword>
<evidence type="ECO:0000256" key="10">
    <source>
        <dbReference type="ARBA" id="ARBA00023242"/>
    </source>
</evidence>
<dbReference type="GO" id="GO:0005730">
    <property type="term" value="C:nucleolus"/>
    <property type="evidence" value="ECO:0007669"/>
    <property type="project" value="TreeGrafter"/>
</dbReference>
<evidence type="ECO:0000256" key="2">
    <source>
        <dbReference type="ARBA" id="ARBA00004186"/>
    </source>
</evidence>
<feature type="compositionally biased region" description="Basic residues" evidence="12">
    <location>
        <begin position="74"/>
        <end position="89"/>
    </location>
</feature>
<dbReference type="PANTHER" id="PTHR15874">
    <property type="entry name" value="NUCLEOLAR AND SPINDLE-ASSOCIATED PROTEIN 1"/>
    <property type="match status" value="1"/>
</dbReference>
<comment type="subcellular location">
    <subcellularLocation>
        <location evidence="2">Cytoplasm</location>
        <location evidence="2">Cytoskeleton</location>
        <location evidence="2">Spindle</location>
    </subcellularLocation>
    <subcellularLocation>
        <location evidence="1">Nucleus</location>
    </subcellularLocation>
</comment>
<keyword evidence="9" id="KW-0206">Cytoskeleton</keyword>
<gene>
    <name evidence="13" type="primary">Nusap1</name>
    <name evidence="13" type="ORF">GTO95_0013985</name>
</gene>
<keyword evidence="7" id="KW-0498">Mitosis</keyword>
<dbReference type="GO" id="GO:0000281">
    <property type="term" value="P:mitotic cytokinesis"/>
    <property type="evidence" value="ECO:0007669"/>
    <property type="project" value="InterPro"/>
</dbReference>
<keyword evidence="11" id="KW-0131">Cell cycle</keyword>
<dbReference type="GO" id="GO:0072686">
    <property type="term" value="C:mitotic spindle"/>
    <property type="evidence" value="ECO:0007669"/>
    <property type="project" value="TreeGrafter"/>
</dbReference>
<evidence type="ECO:0000256" key="7">
    <source>
        <dbReference type="ARBA" id="ARBA00022776"/>
    </source>
</evidence>
<dbReference type="GO" id="GO:0003677">
    <property type="term" value="F:DNA binding"/>
    <property type="evidence" value="ECO:0007669"/>
    <property type="project" value="UniProtKB-KW"/>
</dbReference>
<reference evidence="13" key="1">
    <citation type="journal article" date="2021" name="Cell">
        <title>Tracing the genetic footprints of vertebrate landing in non-teleost ray-finned fishes.</title>
        <authorList>
            <person name="Bi X."/>
            <person name="Wang K."/>
            <person name="Yang L."/>
            <person name="Pan H."/>
            <person name="Jiang H."/>
            <person name="Wei Q."/>
            <person name="Fang M."/>
            <person name="Yu H."/>
            <person name="Zhu C."/>
            <person name="Cai Y."/>
            <person name="He Y."/>
            <person name="Gan X."/>
            <person name="Zeng H."/>
            <person name="Yu D."/>
            <person name="Zhu Y."/>
            <person name="Jiang H."/>
            <person name="Qiu Q."/>
            <person name="Yang H."/>
            <person name="Zhang Y.E."/>
            <person name="Wang W."/>
            <person name="Zhu M."/>
            <person name="He S."/>
            <person name="Zhang G."/>
        </authorList>
    </citation>
    <scope>NUCLEOTIDE SEQUENCE</scope>
    <source>
        <strain evidence="13">Allg_001</strain>
    </source>
</reference>
<keyword evidence="5" id="KW-0132">Cell division</keyword>
<dbReference type="AlphaFoldDB" id="A0A8J7NGQ8"/>
<evidence type="ECO:0000256" key="11">
    <source>
        <dbReference type="ARBA" id="ARBA00023306"/>
    </source>
</evidence>
<evidence type="ECO:0000256" key="9">
    <source>
        <dbReference type="ARBA" id="ARBA00023212"/>
    </source>
</evidence>
<feature type="region of interest" description="Disordered" evidence="12">
    <location>
        <begin position="468"/>
        <end position="513"/>
    </location>
</feature>
<evidence type="ECO:0000256" key="8">
    <source>
        <dbReference type="ARBA" id="ARBA00023125"/>
    </source>
</evidence>
<proteinExistence type="inferred from homology"/>
<keyword evidence="8" id="KW-0238">DNA-binding</keyword>
<feature type="compositionally biased region" description="Polar residues" evidence="12">
    <location>
        <begin position="468"/>
        <end position="482"/>
    </location>
</feature>
<dbReference type="GO" id="GO:0040001">
    <property type="term" value="P:establishment of mitotic spindle localization"/>
    <property type="evidence" value="ECO:0007669"/>
    <property type="project" value="InterPro"/>
</dbReference>
<feature type="compositionally biased region" description="Polar residues" evidence="12">
    <location>
        <begin position="114"/>
        <end position="124"/>
    </location>
</feature>
<keyword evidence="6" id="KW-0493">Microtubule</keyword>
<protein>
    <submittedName>
        <fullName evidence="13">NUSAP protein</fullName>
    </submittedName>
</protein>
<dbReference type="Proteomes" id="UP000736164">
    <property type="component" value="Unassembled WGS sequence"/>
</dbReference>
<sequence length="513" mass="57171">MDLDSMKYAELQRLAKDVGLKANMKAEKLLKALKEHFEQQDKGGTTEKENEENDSASSENLNVSEGEPDQKTFVTKRRGRGRQPAKRRKQQQEEEEEEESTGEMGKAASPLNKPESTPQASEEPQVQPKALSSGKRRRLTQAEEVRSAETAVQPQDTAQVPQPQSSDKPKRAEKDDGTTQAAARQMGKIPRHEGLMKRMGKAVLKPTTPNFKKLHEAHFSKMESIDSYVQRKNKQIEAYKSSVNEVKMLSEKANILKLSDKRTPSTLATVSIFYCNLLFAGRVSLFSPNSKDRRPTTSIPSPRRRPTQSSASKPALREASSFKPVLSARRINVRFSEATKDNEHKRSLVKTPARKSPYAVAESSTPGAGPAKRATSESNKPGGPASHSKVQGALLMNCHLLQTCLILVTPFVFKGDANTSISDTPGTNVKKNAFDLKASLARPLTYQPHKGKLKPFGVIQENAPLLNKSQNSHQNNYKQHPVQTREERRMLHTKDRKQKKDKLLGTRRGLVLN</sequence>
<feature type="compositionally biased region" description="Basic and acidic residues" evidence="12">
    <location>
        <begin position="483"/>
        <end position="493"/>
    </location>
</feature>
<keyword evidence="10" id="KW-0539">Nucleus</keyword>
<feature type="compositionally biased region" description="Basic and acidic residues" evidence="12">
    <location>
        <begin position="337"/>
        <end position="346"/>
    </location>
</feature>
<accession>A0A8J7NGQ8</accession>